<keyword evidence="2" id="KW-1185">Reference proteome</keyword>
<evidence type="ECO:0000313" key="2">
    <source>
        <dbReference type="Proteomes" id="UP001152795"/>
    </source>
</evidence>
<sequence length="258" mass="28975">EIFLELCQHGEDVAELSRSVAFAKNRSAKSNTKFVTTAAGVKLTHKIPDDCFTNWISYYVTGKDKPEEDFGPTIIPTTISVEDILRLDMLEMDINEMVRVFHPKPIIDHTNNGMKNLIPKLRKAYGVCFGDAGRTITFYVRQSVSLSPQAPKEHLTKSSIPKKSVWRLRLGMQAERSRPTSGKVSGFLPEQKGEGKSNSSTRRRCRRDIGISRIWKKPLGDSVTCQIKVQHQVRDVSSGSEIELQGVGRCVCKLDKLL</sequence>
<dbReference type="AlphaFoldDB" id="A0A6S7IIR2"/>
<evidence type="ECO:0000313" key="1">
    <source>
        <dbReference type="EMBL" id="CAB4018975.1"/>
    </source>
</evidence>
<reference evidence="1" key="1">
    <citation type="submission" date="2020-04" db="EMBL/GenBank/DDBJ databases">
        <authorList>
            <person name="Alioto T."/>
            <person name="Alioto T."/>
            <person name="Gomez Garrido J."/>
        </authorList>
    </citation>
    <scope>NUCLEOTIDE SEQUENCE</scope>
    <source>
        <strain evidence="1">A484AB</strain>
    </source>
</reference>
<proteinExistence type="predicted"/>
<protein>
    <submittedName>
        <fullName evidence="1">Uncharacterized protein</fullName>
    </submittedName>
</protein>
<gene>
    <name evidence="1" type="ORF">PACLA_8A054238</name>
</gene>
<name>A0A6S7IIR2_PARCT</name>
<organism evidence="1 2">
    <name type="scientific">Paramuricea clavata</name>
    <name type="common">Red gorgonian</name>
    <name type="synonym">Violescent sea-whip</name>
    <dbReference type="NCBI Taxonomy" id="317549"/>
    <lineage>
        <taxon>Eukaryota</taxon>
        <taxon>Metazoa</taxon>
        <taxon>Cnidaria</taxon>
        <taxon>Anthozoa</taxon>
        <taxon>Octocorallia</taxon>
        <taxon>Malacalcyonacea</taxon>
        <taxon>Plexauridae</taxon>
        <taxon>Paramuricea</taxon>
    </lineage>
</organism>
<feature type="non-terminal residue" evidence="1">
    <location>
        <position position="258"/>
    </location>
</feature>
<comment type="caution">
    <text evidence="1">The sequence shown here is derived from an EMBL/GenBank/DDBJ whole genome shotgun (WGS) entry which is preliminary data.</text>
</comment>
<accession>A0A6S7IIR2</accession>
<dbReference type="EMBL" id="CACRXK020010244">
    <property type="protein sequence ID" value="CAB4018975.1"/>
    <property type="molecule type" value="Genomic_DNA"/>
</dbReference>
<dbReference type="Proteomes" id="UP001152795">
    <property type="component" value="Unassembled WGS sequence"/>
</dbReference>